<dbReference type="Proteomes" id="UP000215144">
    <property type="component" value="Chromosome 1"/>
</dbReference>
<dbReference type="PROSITE" id="PS50005">
    <property type="entry name" value="TPR"/>
    <property type="match status" value="1"/>
</dbReference>
<evidence type="ECO:0000256" key="1">
    <source>
        <dbReference type="ARBA" id="ARBA00022737"/>
    </source>
</evidence>
<evidence type="ECO:0000256" key="3">
    <source>
        <dbReference type="PROSITE-ProRule" id="PRU00339"/>
    </source>
</evidence>
<name>A0A239WYZ6_STRAI</name>
<dbReference type="InterPro" id="IPR051012">
    <property type="entry name" value="CellSynth/LPSAsmb/PSIAsmb"/>
</dbReference>
<dbReference type="KEGG" id="saco:SAME_00987"/>
<dbReference type="PANTHER" id="PTHR45586">
    <property type="entry name" value="TPR REPEAT-CONTAINING PROTEIN PA4667"/>
    <property type="match status" value="1"/>
</dbReference>
<keyword evidence="2 3" id="KW-0802">TPR repeat</keyword>
<dbReference type="PANTHER" id="PTHR45586:SF1">
    <property type="entry name" value="LIPOPOLYSACCHARIDE ASSEMBLY PROTEIN B"/>
    <property type="match status" value="1"/>
</dbReference>
<gene>
    <name evidence="4" type="ORF">SAMEA4504048_00987</name>
</gene>
<dbReference type="EMBL" id="LT906454">
    <property type="protein sequence ID" value="SNV39509.1"/>
    <property type="molecule type" value="Genomic_DNA"/>
</dbReference>
<dbReference type="InterPro" id="IPR019734">
    <property type="entry name" value="TPR_rpt"/>
</dbReference>
<protein>
    <submittedName>
        <fullName evidence="4">TPR repeat-containing protein</fullName>
    </submittedName>
</protein>
<dbReference type="Gene3D" id="1.25.40.10">
    <property type="entry name" value="Tetratricopeptide repeat domain"/>
    <property type="match status" value="2"/>
</dbReference>
<sequence>MWNSEKMIASIQNQDLQYANRYFERALKEDDHSVLLSLGAYLESIGFLPQAKRLYDQLRPIYPEVHLNLAEIAAEDGDMEAAFLYLDAISPDSPDYVNALVIMADLYQMEGLADVARDKLSQALQLSDDPLIRFGLAEMQMEIGDFKEAIQNYAALDNRDLLQIIGVSTYERIGRAYAEMGKFEVAIEFLEKAVAIEYDDHTVFELATLLYEQEEYQRANLYFKQLDTMNPDFSGYEYYYAQSLHEEHKLEEALKLAQQGLSKNAYDSQLLLLASQMAYENHDSQLAESYLLSAKDLAEDVEEVSLRLTTLYLEEERYEDIMTLSSHDFDTLLTKWNIAKAYQEMDKGEEALKRYKALASGLGQNPEFLQEYAYLLREFGYKKEARETAKAYLTLVPDDMNMQLLIEELEE</sequence>
<evidence type="ECO:0000313" key="5">
    <source>
        <dbReference type="Proteomes" id="UP000215144"/>
    </source>
</evidence>
<accession>A0A239WYZ6</accession>
<keyword evidence="1" id="KW-0677">Repeat</keyword>
<dbReference type="OrthoDB" id="2080803at2"/>
<reference evidence="4 5" key="1">
    <citation type="submission" date="2017-06" db="EMBL/GenBank/DDBJ databases">
        <authorList>
            <consortium name="Pathogen Informatics"/>
        </authorList>
    </citation>
    <scope>NUCLEOTIDE SEQUENCE [LARGE SCALE GENOMIC DNA]</scope>
    <source>
        <strain evidence="4 5">NCTC11291</strain>
    </source>
</reference>
<dbReference type="RefSeq" id="WP_095122416.1">
    <property type="nucleotide sequence ID" value="NZ_LT906454.1"/>
</dbReference>
<dbReference type="SUPFAM" id="SSF48452">
    <property type="entry name" value="TPR-like"/>
    <property type="match status" value="3"/>
</dbReference>
<evidence type="ECO:0000256" key="2">
    <source>
        <dbReference type="ARBA" id="ARBA00022803"/>
    </source>
</evidence>
<proteinExistence type="predicted"/>
<evidence type="ECO:0000313" key="4">
    <source>
        <dbReference type="EMBL" id="SNV39509.1"/>
    </source>
</evidence>
<dbReference type="InterPro" id="IPR011990">
    <property type="entry name" value="TPR-like_helical_dom_sf"/>
</dbReference>
<dbReference type="AlphaFoldDB" id="A0A239WYZ6"/>
<feature type="repeat" description="TPR" evidence="3">
    <location>
        <begin position="167"/>
        <end position="200"/>
    </location>
</feature>
<organism evidence="4 5">
    <name type="scientific">Streptococcus acidominimus</name>
    <dbReference type="NCBI Taxonomy" id="1326"/>
    <lineage>
        <taxon>Bacteria</taxon>
        <taxon>Bacillati</taxon>
        <taxon>Bacillota</taxon>
        <taxon>Bacilli</taxon>
        <taxon>Lactobacillales</taxon>
        <taxon>Streptococcaceae</taxon>
        <taxon>Streptococcus</taxon>
    </lineage>
</organism>
<dbReference type="Pfam" id="PF13181">
    <property type="entry name" value="TPR_8"/>
    <property type="match status" value="1"/>
</dbReference>